<dbReference type="GeneID" id="63730339"/>
<feature type="compositionally biased region" description="Polar residues" evidence="1">
    <location>
        <begin position="329"/>
        <end position="344"/>
    </location>
</feature>
<feature type="compositionally biased region" description="Basic residues" evidence="1">
    <location>
        <begin position="473"/>
        <end position="486"/>
    </location>
</feature>
<accession>A0A1L9PNY7</accession>
<dbReference type="OrthoDB" id="4174342at2759"/>
<reference evidence="4" key="1">
    <citation type="journal article" date="2017" name="Genome Biol.">
        <title>Comparative genomics reveals high biological diversity and specific adaptations in the industrially and medically important fungal genus Aspergillus.</title>
        <authorList>
            <person name="de Vries R.P."/>
            <person name="Riley R."/>
            <person name="Wiebenga A."/>
            <person name="Aguilar-Osorio G."/>
            <person name="Amillis S."/>
            <person name="Uchima C.A."/>
            <person name="Anderluh G."/>
            <person name="Asadollahi M."/>
            <person name="Askin M."/>
            <person name="Barry K."/>
            <person name="Battaglia E."/>
            <person name="Bayram O."/>
            <person name="Benocci T."/>
            <person name="Braus-Stromeyer S.A."/>
            <person name="Caldana C."/>
            <person name="Canovas D."/>
            <person name="Cerqueira G.C."/>
            <person name="Chen F."/>
            <person name="Chen W."/>
            <person name="Choi C."/>
            <person name="Clum A."/>
            <person name="Dos Santos R.A."/>
            <person name="Damasio A.R."/>
            <person name="Diallinas G."/>
            <person name="Emri T."/>
            <person name="Fekete E."/>
            <person name="Flipphi M."/>
            <person name="Freyberg S."/>
            <person name="Gallo A."/>
            <person name="Gournas C."/>
            <person name="Habgood R."/>
            <person name="Hainaut M."/>
            <person name="Harispe M.L."/>
            <person name="Henrissat B."/>
            <person name="Hilden K.S."/>
            <person name="Hope R."/>
            <person name="Hossain A."/>
            <person name="Karabika E."/>
            <person name="Karaffa L."/>
            <person name="Karanyi Z."/>
            <person name="Krasevec N."/>
            <person name="Kuo A."/>
            <person name="Kusch H."/>
            <person name="LaButti K."/>
            <person name="Lagendijk E.L."/>
            <person name="Lapidus A."/>
            <person name="Levasseur A."/>
            <person name="Lindquist E."/>
            <person name="Lipzen A."/>
            <person name="Logrieco A.F."/>
            <person name="MacCabe A."/>
            <person name="Maekelae M.R."/>
            <person name="Malavazi I."/>
            <person name="Melin P."/>
            <person name="Meyer V."/>
            <person name="Mielnichuk N."/>
            <person name="Miskei M."/>
            <person name="Molnar A.P."/>
            <person name="Mule G."/>
            <person name="Ngan C.Y."/>
            <person name="Orejas M."/>
            <person name="Orosz E."/>
            <person name="Ouedraogo J.P."/>
            <person name="Overkamp K.M."/>
            <person name="Park H.-S."/>
            <person name="Perrone G."/>
            <person name="Piumi F."/>
            <person name="Punt P.J."/>
            <person name="Ram A.F."/>
            <person name="Ramon A."/>
            <person name="Rauscher S."/>
            <person name="Record E."/>
            <person name="Riano-Pachon D.M."/>
            <person name="Robert V."/>
            <person name="Roehrig J."/>
            <person name="Ruller R."/>
            <person name="Salamov A."/>
            <person name="Salih N.S."/>
            <person name="Samson R.A."/>
            <person name="Sandor E."/>
            <person name="Sanguinetti M."/>
            <person name="Schuetze T."/>
            <person name="Sepcic K."/>
            <person name="Shelest E."/>
            <person name="Sherlock G."/>
            <person name="Sophianopoulou V."/>
            <person name="Squina F.M."/>
            <person name="Sun H."/>
            <person name="Susca A."/>
            <person name="Todd R.B."/>
            <person name="Tsang A."/>
            <person name="Unkles S.E."/>
            <person name="van de Wiele N."/>
            <person name="van Rossen-Uffink D."/>
            <person name="Oliveira J.V."/>
            <person name="Vesth T.C."/>
            <person name="Visser J."/>
            <person name="Yu J.-H."/>
            <person name="Zhou M."/>
            <person name="Andersen M.R."/>
            <person name="Archer D.B."/>
            <person name="Baker S.E."/>
            <person name="Benoit I."/>
            <person name="Brakhage A.A."/>
            <person name="Braus G.H."/>
            <person name="Fischer R."/>
            <person name="Frisvad J.C."/>
            <person name="Goldman G.H."/>
            <person name="Houbraken J."/>
            <person name="Oakley B."/>
            <person name="Pocsi I."/>
            <person name="Scazzocchio C."/>
            <person name="Seiboth B."/>
            <person name="vanKuyk P.A."/>
            <person name="Wortman J."/>
            <person name="Dyer P.S."/>
            <person name="Grigoriev I.V."/>
        </authorList>
    </citation>
    <scope>NUCLEOTIDE SEQUENCE [LARGE SCALE GENOMIC DNA]</scope>
    <source>
        <strain evidence="4">CBS 583.65</strain>
    </source>
</reference>
<feature type="compositionally biased region" description="Basic residues" evidence="1">
    <location>
        <begin position="229"/>
        <end position="240"/>
    </location>
</feature>
<feature type="compositionally biased region" description="Polar residues" evidence="1">
    <location>
        <begin position="121"/>
        <end position="136"/>
    </location>
</feature>
<name>A0A1L9PNY7_ASPVE</name>
<gene>
    <name evidence="3" type="ORF">ASPVEDRAFT_53737</name>
</gene>
<feature type="region of interest" description="Disordered" evidence="1">
    <location>
        <begin position="609"/>
        <end position="652"/>
    </location>
</feature>
<evidence type="ECO:0008006" key="5">
    <source>
        <dbReference type="Google" id="ProtNLM"/>
    </source>
</evidence>
<dbReference type="PANTHER" id="PTHR42083">
    <property type="entry name" value="MARVEL DOMAIN-CONTAINING PROTEIN"/>
    <property type="match status" value="1"/>
</dbReference>
<dbReference type="AlphaFoldDB" id="A0A1L9PNY7"/>
<keyword evidence="2" id="KW-1133">Transmembrane helix</keyword>
<evidence type="ECO:0000313" key="3">
    <source>
        <dbReference type="EMBL" id="OJJ03257.1"/>
    </source>
</evidence>
<keyword evidence="2" id="KW-0472">Membrane</keyword>
<keyword evidence="4" id="KW-1185">Reference proteome</keyword>
<evidence type="ECO:0000256" key="1">
    <source>
        <dbReference type="SAM" id="MobiDB-lite"/>
    </source>
</evidence>
<feature type="transmembrane region" description="Helical" evidence="2">
    <location>
        <begin position="700"/>
        <end position="725"/>
    </location>
</feature>
<feature type="compositionally biased region" description="Basic and acidic residues" evidence="1">
    <location>
        <begin position="494"/>
        <end position="504"/>
    </location>
</feature>
<feature type="compositionally biased region" description="Low complexity" evidence="1">
    <location>
        <begin position="537"/>
        <end position="559"/>
    </location>
</feature>
<feature type="transmembrane region" description="Helical" evidence="2">
    <location>
        <begin position="584"/>
        <end position="601"/>
    </location>
</feature>
<dbReference type="PANTHER" id="PTHR42083:SF1">
    <property type="entry name" value="MARVEL DOMAIN-CONTAINING PROTEIN"/>
    <property type="match status" value="1"/>
</dbReference>
<feature type="compositionally biased region" description="Low complexity" evidence="1">
    <location>
        <begin position="360"/>
        <end position="385"/>
    </location>
</feature>
<proteinExistence type="predicted"/>
<dbReference type="EMBL" id="KV878130">
    <property type="protein sequence ID" value="OJJ03257.1"/>
    <property type="molecule type" value="Genomic_DNA"/>
</dbReference>
<feature type="transmembrane region" description="Helical" evidence="2">
    <location>
        <begin position="661"/>
        <end position="680"/>
    </location>
</feature>
<evidence type="ECO:0000313" key="4">
    <source>
        <dbReference type="Proteomes" id="UP000184073"/>
    </source>
</evidence>
<feature type="transmembrane region" description="Helical" evidence="2">
    <location>
        <begin position="737"/>
        <end position="760"/>
    </location>
</feature>
<dbReference type="STRING" id="1036611.A0A1L9PNY7"/>
<organism evidence="3 4">
    <name type="scientific">Aspergillus versicolor CBS 583.65</name>
    <dbReference type="NCBI Taxonomy" id="1036611"/>
    <lineage>
        <taxon>Eukaryota</taxon>
        <taxon>Fungi</taxon>
        <taxon>Dikarya</taxon>
        <taxon>Ascomycota</taxon>
        <taxon>Pezizomycotina</taxon>
        <taxon>Eurotiomycetes</taxon>
        <taxon>Eurotiomycetidae</taxon>
        <taxon>Eurotiales</taxon>
        <taxon>Aspergillaceae</taxon>
        <taxon>Aspergillus</taxon>
        <taxon>Aspergillus subgen. Nidulantes</taxon>
    </lineage>
</organism>
<feature type="region of interest" description="Disordered" evidence="1">
    <location>
        <begin position="76"/>
        <end position="268"/>
    </location>
</feature>
<feature type="region of interest" description="Disordered" evidence="1">
    <location>
        <begin position="471"/>
        <end position="578"/>
    </location>
</feature>
<feature type="region of interest" description="Disordered" evidence="1">
    <location>
        <begin position="329"/>
        <end position="398"/>
    </location>
</feature>
<keyword evidence="2" id="KW-0812">Transmembrane</keyword>
<feature type="transmembrane region" description="Helical" evidence="2">
    <location>
        <begin position="786"/>
        <end position="806"/>
    </location>
</feature>
<feature type="compositionally biased region" description="Basic and acidic residues" evidence="1">
    <location>
        <begin position="80"/>
        <end position="94"/>
    </location>
</feature>
<feature type="compositionally biased region" description="Polar residues" evidence="1">
    <location>
        <begin position="1"/>
        <end position="14"/>
    </location>
</feature>
<dbReference type="VEuPathDB" id="FungiDB:ASPVEDRAFT_53737"/>
<dbReference type="RefSeq" id="XP_040669019.1">
    <property type="nucleotide sequence ID" value="XM_040814828.1"/>
</dbReference>
<sequence length="827" mass="90450">MTATLNGMFNSAPDTPSPVYPDRLIRPLPKRPLRSRLSTDAADTILYPPAPPTTQIFYGACASNGDVINDSKVYVQQGDGGRDLSPDSRDRHLPYENGVDLDSGDEDGPVVVRRSAGFRGSSLSPTPSGVQHQTLSGIGKEQPTKSSPTGPDGYDAFENTNNKKKRKIPTPGNMGSHHSSLSPEFTAMGLTNSGQQVSSSGEGGHVSTFYGTGSPASPVGNGMSGSGRGRLKHQGRRSSVHGHGTWGQNRATSLRDGPLSSPEPTGERSHGIISAAIANAAASAFSPSPYRVSVQGSMLEQKQTTPTRTQFTFTCESDSSKGMAFHAQNSYASQHRSPIAQSQPGYGMRGVSTQGTQTSPTAAAQMIQQPTTQQQQQPHQTAASTEPPPPERKKKRSPGSIYALAARQRKIQQQYTNLHHPPRLEDIWICEFCEYESIFGRPPEALIRQYEVKDRKERKRLAEKKRFLEKAKMKGRKHKKATKNSTKHAATQHAPHDQGYDRTSVDNSSLGGEGPHHDDFGPGYDDEIANTSPPAAPAGAFKPPLPGGSVAKKTTATTSGGRGTTQPELRHLAPSPNTTTTKTYQFHLMWFVLFKIFRFGYSETKKYKAKKQATQQPPHPGPYDASRDYNNEQYPMEAYPPPLPDQTPPPAAMGKRARAKAFISTILAILQFAFGLAVIGLYSQDIHSAHDKDNSAPSQWIYAVVTAFVSTVTALLYLILGWWWAKRAKLAFSQRQGLFLPLFVWESVIVILWLVVFGIFGEKYIGVYHVGGKDGGDSKVTRMRRAVWVDLACLVFWIASAAWRGVRWWKGKGSSFRSEAVDEKEMA</sequence>
<feature type="compositionally biased region" description="Pro residues" evidence="1">
    <location>
        <begin position="638"/>
        <end position="651"/>
    </location>
</feature>
<feature type="region of interest" description="Disordered" evidence="1">
    <location>
        <begin position="1"/>
        <end position="27"/>
    </location>
</feature>
<protein>
    <recommendedName>
        <fullName evidence="5">MARVEL domain-containing protein</fullName>
    </recommendedName>
</protein>
<evidence type="ECO:0000256" key="2">
    <source>
        <dbReference type="SAM" id="Phobius"/>
    </source>
</evidence>
<dbReference type="Proteomes" id="UP000184073">
    <property type="component" value="Unassembled WGS sequence"/>
</dbReference>